<dbReference type="Proteomes" id="UP000887575">
    <property type="component" value="Unassembled WGS sequence"/>
</dbReference>
<feature type="compositionally biased region" description="Polar residues" evidence="1">
    <location>
        <begin position="53"/>
        <end position="64"/>
    </location>
</feature>
<feature type="compositionally biased region" description="Basic residues" evidence="1">
    <location>
        <begin position="17"/>
        <end position="26"/>
    </location>
</feature>
<dbReference type="WBParaSite" id="MBELARI_LOCUS952.2">
    <property type="protein sequence ID" value="MBELARI_LOCUS952.2"/>
    <property type="gene ID" value="MBELARI_LOCUS952"/>
</dbReference>
<evidence type="ECO:0000313" key="3">
    <source>
        <dbReference type="WBParaSite" id="MBELARI_LOCUS952.2"/>
    </source>
</evidence>
<name>A0AAF3JC56_9BILA</name>
<reference evidence="3" key="1">
    <citation type="submission" date="2024-02" db="UniProtKB">
        <authorList>
            <consortium name="WormBaseParasite"/>
        </authorList>
    </citation>
    <scope>IDENTIFICATION</scope>
</reference>
<dbReference type="AlphaFoldDB" id="A0AAF3JC56"/>
<accession>A0AAF3JC56</accession>
<feature type="compositionally biased region" description="Basic and acidic residues" evidence="1">
    <location>
        <begin position="33"/>
        <end position="48"/>
    </location>
</feature>
<evidence type="ECO:0000313" key="2">
    <source>
        <dbReference type="Proteomes" id="UP000887575"/>
    </source>
</evidence>
<protein>
    <submittedName>
        <fullName evidence="3">Uncharacterized protein</fullName>
    </submittedName>
</protein>
<organism evidence="2 3">
    <name type="scientific">Mesorhabditis belari</name>
    <dbReference type="NCBI Taxonomy" id="2138241"/>
    <lineage>
        <taxon>Eukaryota</taxon>
        <taxon>Metazoa</taxon>
        <taxon>Ecdysozoa</taxon>
        <taxon>Nematoda</taxon>
        <taxon>Chromadorea</taxon>
        <taxon>Rhabditida</taxon>
        <taxon>Rhabditina</taxon>
        <taxon>Rhabditomorpha</taxon>
        <taxon>Rhabditoidea</taxon>
        <taxon>Rhabditidae</taxon>
        <taxon>Mesorhabditinae</taxon>
        <taxon>Mesorhabditis</taxon>
    </lineage>
</organism>
<proteinExistence type="predicted"/>
<sequence length="74" mass="8275">MNLRIAAQSDHSFGANRCHKKRKKKNKVDAGPSEDHGELEAKRAKMNERVTGQLGSSLSRSFNRSHGMPDQDAR</sequence>
<feature type="region of interest" description="Disordered" evidence="1">
    <location>
        <begin position="1"/>
        <end position="74"/>
    </location>
</feature>
<keyword evidence="2" id="KW-1185">Reference proteome</keyword>
<evidence type="ECO:0000256" key="1">
    <source>
        <dbReference type="SAM" id="MobiDB-lite"/>
    </source>
</evidence>